<evidence type="ECO:0000256" key="4">
    <source>
        <dbReference type="ARBA" id="ARBA00022475"/>
    </source>
</evidence>
<proteinExistence type="inferred from homology"/>
<dbReference type="RefSeq" id="WP_134113495.1">
    <property type="nucleotide sequence ID" value="NZ_SOBG01000007.1"/>
</dbReference>
<feature type="transmembrane region" description="Helical" evidence="10">
    <location>
        <begin position="212"/>
        <end position="239"/>
    </location>
</feature>
<keyword evidence="5 10" id="KW-0812">Transmembrane</keyword>
<reference evidence="11 12" key="1">
    <citation type="submission" date="2019-03" db="EMBL/GenBank/DDBJ databases">
        <title>Genomic Encyclopedia of Type Strains, Phase IV (KMG-IV): sequencing the most valuable type-strain genomes for metagenomic binning, comparative biology and taxonomic classification.</title>
        <authorList>
            <person name="Goeker M."/>
        </authorList>
    </citation>
    <scope>NUCLEOTIDE SEQUENCE [LARGE SCALE GENOMIC DNA]</scope>
    <source>
        <strain evidence="11 12">DSM 100055</strain>
    </source>
</reference>
<gene>
    <name evidence="11" type="ORF">EV215_1628</name>
</gene>
<dbReference type="GO" id="GO:0009425">
    <property type="term" value="C:bacterial-type flagellum basal body"/>
    <property type="evidence" value="ECO:0007669"/>
    <property type="project" value="UniProtKB-SubCell"/>
</dbReference>
<keyword evidence="11" id="KW-0282">Flagellum</keyword>
<sequence length="260" mass="29569">MENFYVKVIIFLLIFSRIAGIFIISPVFSHNAITQKVKIGISAFIALLLYNSLAIQESKFYDITFSNLTSFLIKEMLLGAILGYVILLIFSIVQTASQIYSVNMGLVMASVFDPISQFQIPVLGQIKYLVLMGLFFIYGVHRKVLFLLADTFYKYPIGDLNYNINGITEFLIKFFIYSFILSIQVAMPILMVLLAVDVVLGVMSRIAPQMNVFFIGMPLKIIVGLILLIKFIPIFILYFNNVFEKMYLHLGEIIKIAFNS</sequence>
<evidence type="ECO:0000256" key="5">
    <source>
        <dbReference type="ARBA" id="ARBA00022692"/>
    </source>
</evidence>
<dbReference type="PANTHER" id="PTHR30065:SF1">
    <property type="entry name" value="SURFACE PRESENTATION OF ANTIGENS PROTEIN SPAR"/>
    <property type="match status" value="1"/>
</dbReference>
<dbReference type="InterPro" id="IPR006303">
    <property type="entry name" value="FliR"/>
</dbReference>
<keyword evidence="4 10" id="KW-1003">Cell membrane</keyword>
<dbReference type="GO" id="GO:0006605">
    <property type="term" value="P:protein targeting"/>
    <property type="evidence" value="ECO:0007669"/>
    <property type="project" value="UniProtKB-UniRule"/>
</dbReference>
<keyword evidence="12" id="KW-1185">Reference proteome</keyword>
<evidence type="ECO:0000313" key="12">
    <source>
        <dbReference type="Proteomes" id="UP000294678"/>
    </source>
</evidence>
<dbReference type="Proteomes" id="UP000294678">
    <property type="component" value="Unassembled WGS sequence"/>
</dbReference>
<dbReference type="PANTHER" id="PTHR30065">
    <property type="entry name" value="FLAGELLAR BIOSYNTHETIC PROTEIN FLIR"/>
    <property type="match status" value="1"/>
</dbReference>
<evidence type="ECO:0000256" key="10">
    <source>
        <dbReference type="RuleBase" id="RU362071"/>
    </source>
</evidence>
<dbReference type="InterPro" id="IPR002010">
    <property type="entry name" value="T3SS_IM_R"/>
</dbReference>
<dbReference type="NCBIfam" id="TIGR01400">
    <property type="entry name" value="fliR"/>
    <property type="match status" value="1"/>
</dbReference>
<evidence type="ECO:0000313" key="11">
    <source>
        <dbReference type="EMBL" id="TDT68561.1"/>
    </source>
</evidence>
<feature type="transmembrane region" description="Helical" evidence="10">
    <location>
        <begin position="174"/>
        <end position="200"/>
    </location>
</feature>
<comment type="subcellular location">
    <subcellularLocation>
        <location evidence="10">Cell membrane</location>
        <topology evidence="10">Multi-pass membrane protein</topology>
    </subcellularLocation>
    <subcellularLocation>
        <location evidence="10">Bacterial flagellum basal body</location>
    </subcellularLocation>
</comment>
<dbReference type="Pfam" id="PF01311">
    <property type="entry name" value="Bac_export_1"/>
    <property type="match status" value="1"/>
</dbReference>
<comment type="caution">
    <text evidence="11">The sequence shown here is derived from an EMBL/GenBank/DDBJ whole genome shotgun (WGS) entry which is preliminary data.</text>
</comment>
<protein>
    <recommendedName>
        <fullName evidence="3 9">Flagellar biosynthetic protein FliR</fullName>
    </recommendedName>
</protein>
<name>A0AA46DXY5_9FUSO</name>
<dbReference type="PRINTS" id="PR00953">
    <property type="entry name" value="TYPE3IMRPROT"/>
</dbReference>
<accession>A0AA46DXY5</accession>
<comment type="similarity">
    <text evidence="2 10">Belongs to the FliR/MopE/SpaR family.</text>
</comment>
<dbReference type="EMBL" id="SOBG01000007">
    <property type="protein sequence ID" value="TDT68561.1"/>
    <property type="molecule type" value="Genomic_DNA"/>
</dbReference>
<evidence type="ECO:0000256" key="9">
    <source>
        <dbReference type="NCBIfam" id="TIGR01400"/>
    </source>
</evidence>
<feature type="transmembrane region" description="Helical" evidence="10">
    <location>
        <begin position="76"/>
        <end position="93"/>
    </location>
</feature>
<organism evidence="11 12">
    <name type="scientific">Hypnocyclicus thermotrophus</name>
    <dbReference type="NCBI Taxonomy" id="1627895"/>
    <lineage>
        <taxon>Bacteria</taxon>
        <taxon>Fusobacteriati</taxon>
        <taxon>Fusobacteriota</taxon>
        <taxon>Fusobacteriia</taxon>
        <taxon>Fusobacteriales</taxon>
        <taxon>Fusobacteriaceae</taxon>
        <taxon>Hypnocyclicus</taxon>
    </lineage>
</organism>
<evidence type="ECO:0000256" key="2">
    <source>
        <dbReference type="ARBA" id="ARBA00009772"/>
    </source>
</evidence>
<evidence type="ECO:0000256" key="3">
    <source>
        <dbReference type="ARBA" id="ARBA00021717"/>
    </source>
</evidence>
<feature type="transmembrane region" description="Helical" evidence="10">
    <location>
        <begin position="5"/>
        <end position="25"/>
    </location>
</feature>
<feature type="transmembrane region" description="Helical" evidence="10">
    <location>
        <begin position="37"/>
        <end position="55"/>
    </location>
</feature>
<keyword evidence="11" id="KW-0969">Cilium</keyword>
<evidence type="ECO:0000256" key="7">
    <source>
        <dbReference type="ARBA" id="ARBA00023136"/>
    </source>
</evidence>
<comment type="function">
    <text evidence="1 10">Role in flagellar biosynthesis.</text>
</comment>
<dbReference type="GO" id="GO:0005886">
    <property type="term" value="C:plasma membrane"/>
    <property type="evidence" value="ECO:0007669"/>
    <property type="project" value="UniProtKB-SubCell"/>
</dbReference>
<keyword evidence="11" id="KW-0966">Cell projection</keyword>
<evidence type="ECO:0000256" key="1">
    <source>
        <dbReference type="ARBA" id="ARBA00002578"/>
    </source>
</evidence>
<dbReference type="AlphaFoldDB" id="A0AA46DXY5"/>
<keyword evidence="7 10" id="KW-0472">Membrane</keyword>
<keyword evidence="6 10" id="KW-1133">Transmembrane helix</keyword>
<keyword evidence="8 10" id="KW-0975">Bacterial flagellum</keyword>
<dbReference type="GO" id="GO:0044780">
    <property type="term" value="P:bacterial-type flagellum assembly"/>
    <property type="evidence" value="ECO:0007669"/>
    <property type="project" value="UniProtKB-UniRule"/>
</dbReference>
<evidence type="ECO:0000256" key="8">
    <source>
        <dbReference type="ARBA" id="ARBA00023143"/>
    </source>
</evidence>
<feature type="transmembrane region" description="Helical" evidence="10">
    <location>
        <begin position="128"/>
        <end position="149"/>
    </location>
</feature>
<evidence type="ECO:0000256" key="6">
    <source>
        <dbReference type="ARBA" id="ARBA00022989"/>
    </source>
</evidence>